<keyword evidence="2" id="KW-1185">Reference proteome</keyword>
<dbReference type="EMBL" id="CH902640">
    <property type="protein sequence ID" value="KPU77351.1"/>
    <property type="molecule type" value="Genomic_DNA"/>
</dbReference>
<evidence type="ECO:0000313" key="2">
    <source>
        <dbReference type="Proteomes" id="UP000007801"/>
    </source>
</evidence>
<name>A0A0P9AHN6_DROAN</name>
<sequence length="71" mass="8335">MQIIFFFKKYLLYQRSPPFHGTQIVVLQVLLRANLLANGVQTIRSLSMDGQERTKRTKRLNEKHILAYLTS</sequence>
<dbReference type="InParanoid" id="A0A0P9AHN6"/>
<organism evidence="1 2">
    <name type="scientific">Drosophila ananassae</name>
    <name type="common">Fruit fly</name>
    <dbReference type="NCBI Taxonomy" id="7217"/>
    <lineage>
        <taxon>Eukaryota</taxon>
        <taxon>Metazoa</taxon>
        <taxon>Ecdysozoa</taxon>
        <taxon>Arthropoda</taxon>
        <taxon>Hexapoda</taxon>
        <taxon>Insecta</taxon>
        <taxon>Pterygota</taxon>
        <taxon>Neoptera</taxon>
        <taxon>Endopterygota</taxon>
        <taxon>Diptera</taxon>
        <taxon>Brachycera</taxon>
        <taxon>Muscomorpha</taxon>
        <taxon>Ephydroidea</taxon>
        <taxon>Drosophilidae</taxon>
        <taxon>Drosophila</taxon>
        <taxon>Sophophora</taxon>
    </lineage>
</organism>
<evidence type="ECO:0000313" key="1">
    <source>
        <dbReference type="EMBL" id="KPU77351.1"/>
    </source>
</evidence>
<dbReference type="AlphaFoldDB" id="A0A0P9AHN6"/>
<reference evidence="1 2" key="1">
    <citation type="journal article" date="2007" name="Nature">
        <title>Evolution of genes and genomes on the Drosophila phylogeny.</title>
        <authorList>
            <consortium name="Drosophila 12 Genomes Consortium"/>
            <person name="Clark A.G."/>
            <person name="Eisen M.B."/>
            <person name="Smith D.R."/>
            <person name="Bergman C.M."/>
            <person name="Oliver B."/>
            <person name="Markow T.A."/>
            <person name="Kaufman T.C."/>
            <person name="Kellis M."/>
            <person name="Gelbart W."/>
            <person name="Iyer V.N."/>
            <person name="Pollard D.A."/>
            <person name="Sackton T.B."/>
            <person name="Larracuente A.M."/>
            <person name="Singh N.D."/>
            <person name="Abad J.P."/>
            <person name="Abt D.N."/>
            <person name="Adryan B."/>
            <person name="Aguade M."/>
            <person name="Akashi H."/>
            <person name="Anderson W.W."/>
            <person name="Aquadro C.F."/>
            <person name="Ardell D.H."/>
            <person name="Arguello R."/>
            <person name="Artieri C.G."/>
            <person name="Barbash D.A."/>
            <person name="Barker D."/>
            <person name="Barsanti P."/>
            <person name="Batterham P."/>
            <person name="Batzoglou S."/>
            <person name="Begun D."/>
            <person name="Bhutkar A."/>
            <person name="Blanco E."/>
            <person name="Bosak S.A."/>
            <person name="Bradley R.K."/>
            <person name="Brand A.D."/>
            <person name="Brent M.R."/>
            <person name="Brooks A.N."/>
            <person name="Brown R.H."/>
            <person name="Butlin R.K."/>
            <person name="Caggese C."/>
            <person name="Calvi B.R."/>
            <person name="Bernardo de Carvalho A."/>
            <person name="Caspi A."/>
            <person name="Castrezana S."/>
            <person name="Celniker S.E."/>
            <person name="Chang J.L."/>
            <person name="Chapple C."/>
            <person name="Chatterji S."/>
            <person name="Chinwalla A."/>
            <person name="Civetta A."/>
            <person name="Clifton S.W."/>
            <person name="Comeron J.M."/>
            <person name="Costello J.C."/>
            <person name="Coyne J.A."/>
            <person name="Daub J."/>
            <person name="David R.G."/>
            <person name="Delcher A.L."/>
            <person name="Delehaunty K."/>
            <person name="Do C.B."/>
            <person name="Ebling H."/>
            <person name="Edwards K."/>
            <person name="Eickbush T."/>
            <person name="Evans J.D."/>
            <person name="Filipski A."/>
            <person name="Findeiss S."/>
            <person name="Freyhult E."/>
            <person name="Fulton L."/>
            <person name="Fulton R."/>
            <person name="Garcia A.C."/>
            <person name="Gardiner A."/>
            <person name="Garfield D.A."/>
            <person name="Garvin B.E."/>
            <person name="Gibson G."/>
            <person name="Gilbert D."/>
            <person name="Gnerre S."/>
            <person name="Godfrey J."/>
            <person name="Good R."/>
            <person name="Gotea V."/>
            <person name="Gravely B."/>
            <person name="Greenberg A.J."/>
            <person name="Griffiths-Jones S."/>
            <person name="Gross S."/>
            <person name="Guigo R."/>
            <person name="Gustafson E.A."/>
            <person name="Haerty W."/>
            <person name="Hahn M.W."/>
            <person name="Halligan D.L."/>
            <person name="Halpern A.L."/>
            <person name="Halter G.M."/>
            <person name="Han M.V."/>
            <person name="Heger A."/>
            <person name="Hillier L."/>
            <person name="Hinrichs A.S."/>
            <person name="Holmes I."/>
            <person name="Hoskins R.A."/>
            <person name="Hubisz M.J."/>
            <person name="Hultmark D."/>
            <person name="Huntley M.A."/>
            <person name="Jaffe D.B."/>
            <person name="Jagadeeshan S."/>
            <person name="Jeck W.R."/>
            <person name="Johnson J."/>
            <person name="Jones C.D."/>
            <person name="Jordan W.C."/>
            <person name="Karpen G.H."/>
            <person name="Kataoka E."/>
            <person name="Keightley P.D."/>
            <person name="Kheradpour P."/>
            <person name="Kirkness E.F."/>
            <person name="Koerich L.B."/>
            <person name="Kristiansen K."/>
            <person name="Kudrna D."/>
            <person name="Kulathinal R.J."/>
            <person name="Kumar S."/>
            <person name="Kwok R."/>
            <person name="Lander E."/>
            <person name="Langley C.H."/>
            <person name="Lapoint R."/>
            <person name="Lazzaro B.P."/>
            <person name="Lee S.J."/>
            <person name="Levesque L."/>
            <person name="Li R."/>
            <person name="Lin C.F."/>
            <person name="Lin M.F."/>
            <person name="Lindblad-Toh K."/>
            <person name="Llopart A."/>
            <person name="Long M."/>
            <person name="Low L."/>
            <person name="Lozovsky E."/>
            <person name="Lu J."/>
            <person name="Luo M."/>
            <person name="Machado C.A."/>
            <person name="Makalowski W."/>
            <person name="Marzo M."/>
            <person name="Matsuda M."/>
            <person name="Matzkin L."/>
            <person name="McAllister B."/>
            <person name="McBride C.S."/>
            <person name="McKernan B."/>
            <person name="McKernan K."/>
            <person name="Mendez-Lago M."/>
            <person name="Minx P."/>
            <person name="Mollenhauer M.U."/>
            <person name="Montooth K."/>
            <person name="Mount S.M."/>
            <person name="Mu X."/>
            <person name="Myers E."/>
            <person name="Negre B."/>
            <person name="Newfeld S."/>
            <person name="Nielsen R."/>
            <person name="Noor M.A."/>
            <person name="O'Grady P."/>
            <person name="Pachter L."/>
            <person name="Papaceit M."/>
            <person name="Parisi M.J."/>
            <person name="Parisi M."/>
            <person name="Parts L."/>
            <person name="Pedersen J.S."/>
            <person name="Pesole G."/>
            <person name="Phillippy A.M."/>
            <person name="Ponting C.P."/>
            <person name="Pop M."/>
            <person name="Porcelli D."/>
            <person name="Powell J.R."/>
            <person name="Prohaska S."/>
            <person name="Pruitt K."/>
            <person name="Puig M."/>
            <person name="Quesneville H."/>
            <person name="Ram K.R."/>
            <person name="Rand D."/>
            <person name="Rasmussen M.D."/>
            <person name="Reed L.K."/>
            <person name="Reenan R."/>
            <person name="Reily A."/>
            <person name="Remington K.A."/>
            <person name="Rieger T.T."/>
            <person name="Ritchie M.G."/>
            <person name="Robin C."/>
            <person name="Rogers Y.H."/>
            <person name="Rohde C."/>
            <person name="Rozas J."/>
            <person name="Rubenfield M.J."/>
            <person name="Ruiz A."/>
            <person name="Russo S."/>
            <person name="Salzberg S.L."/>
            <person name="Sanchez-Gracia A."/>
            <person name="Saranga D.J."/>
            <person name="Sato H."/>
            <person name="Schaeffer S.W."/>
            <person name="Schatz M.C."/>
            <person name="Schlenke T."/>
            <person name="Schwartz R."/>
            <person name="Segarra C."/>
            <person name="Singh R.S."/>
            <person name="Sirot L."/>
            <person name="Sirota M."/>
            <person name="Sisneros N.B."/>
            <person name="Smith C.D."/>
            <person name="Smith T.F."/>
            <person name="Spieth J."/>
            <person name="Stage D.E."/>
            <person name="Stark A."/>
            <person name="Stephan W."/>
            <person name="Strausberg R.L."/>
            <person name="Strempel S."/>
            <person name="Sturgill D."/>
            <person name="Sutton G."/>
            <person name="Sutton G.G."/>
            <person name="Tao W."/>
            <person name="Teichmann S."/>
            <person name="Tobari Y.N."/>
            <person name="Tomimura Y."/>
            <person name="Tsolas J.M."/>
            <person name="Valente V.L."/>
            <person name="Venter E."/>
            <person name="Venter J.C."/>
            <person name="Vicario S."/>
            <person name="Vieira F.G."/>
            <person name="Vilella A.J."/>
            <person name="Villasante A."/>
            <person name="Walenz B."/>
            <person name="Wang J."/>
            <person name="Wasserman M."/>
            <person name="Watts T."/>
            <person name="Wilson D."/>
            <person name="Wilson R.K."/>
            <person name="Wing R.A."/>
            <person name="Wolfner M.F."/>
            <person name="Wong A."/>
            <person name="Wong G.K."/>
            <person name="Wu C.I."/>
            <person name="Wu G."/>
            <person name="Yamamoto D."/>
            <person name="Yang H.P."/>
            <person name="Yang S.P."/>
            <person name="Yorke J.A."/>
            <person name="Yoshida K."/>
            <person name="Zdobnov E."/>
            <person name="Zhang P."/>
            <person name="Zhang Y."/>
            <person name="Zimin A.V."/>
            <person name="Baldwin J."/>
            <person name="Abdouelleil A."/>
            <person name="Abdulkadir J."/>
            <person name="Abebe A."/>
            <person name="Abera B."/>
            <person name="Abreu J."/>
            <person name="Acer S.C."/>
            <person name="Aftuck L."/>
            <person name="Alexander A."/>
            <person name="An P."/>
            <person name="Anderson E."/>
            <person name="Anderson S."/>
            <person name="Arachi H."/>
            <person name="Azer M."/>
            <person name="Bachantsang P."/>
            <person name="Barry A."/>
            <person name="Bayul T."/>
            <person name="Berlin A."/>
            <person name="Bessette D."/>
            <person name="Bloom T."/>
            <person name="Blye J."/>
            <person name="Boguslavskiy L."/>
            <person name="Bonnet C."/>
            <person name="Boukhgalter B."/>
            <person name="Bourzgui I."/>
            <person name="Brown A."/>
            <person name="Cahill P."/>
            <person name="Channer S."/>
            <person name="Cheshatsang Y."/>
            <person name="Chuda L."/>
            <person name="Citroen M."/>
            <person name="Collymore A."/>
            <person name="Cooke P."/>
            <person name="Costello M."/>
            <person name="D'Aco K."/>
            <person name="Daza R."/>
            <person name="De Haan G."/>
            <person name="DeGray S."/>
            <person name="DeMaso C."/>
            <person name="Dhargay N."/>
            <person name="Dooley K."/>
            <person name="Dooley E."/>
            <person name="Doricent M."/>
            <person name="Dorje P."/>
            <person name="Dorjee K."/>
            <person name="Dupes A."/>
            <person name="Elong R."/>
            <person name="Falk J."/>
            <person name="Farina A."/>
            <person name="Faro S."/>
            <person name="Ferguson D."/>
            <person name="Fisher S."/>
            <person name="Foley C.D."/>
            <person name="Franke A."/>
            <person name="Friedrich D."/>
            <person name="Gadbois L."/>
            <person name="Gearin G."/>
            <person name="Gearin C.R."/>
            <person name="Giannoukos G."/>
            <person name="Goode T."/>
            <person name="Graham J."/>
            <person name="Grandbois E."/>
            <person name="Grewal S."/>
            <person name="Gyaltsen K."/>
            <person name="Hafez N."/>
            <person name="Hagos B."/>
            <person name="Hall J."/>
            <person name="Henson C."/>
            <person name="Hollinger A."/>
            <person name="Honan T."/>
            <person name="Huard M.D."/>
            <person name="Hughes L."/>
            <person name="Hurhula B."/>
            <person name="Husby M.E."/>
            <person name="Kamat A."/>
            <person name="Kanga B."/>
            <person name="Kashin S."/>
            <person name="Khazanovich D."/>
            <person name="Kisner P."/>
            <person name="Lance K."/>
            <person name="Lara M."/>
            <person name="Lee W."/>
            <person name="Lennon N."/>
            <person name="Letendre F."/>
            <person name="LeVine R."/>
            <person name="Lipovsky A."/>
            <person name="Liu X."/>
            <person name="Liu J."/>
            <person name="Liu S."/>
            <person name="Lokyitsang T."/>
            <person name="Lokyitsang Y."/>
            <person name="Lubonja R."/>
            <person name="Lui A."/>
            <person name="MacDonald P."/>
            <person name="Magnisalis V."/>
            <person name="Maru K."/>
            <person name="Matthews C."/>
            <person name="McCusker W."/>
            <person name="McDonough S."/>
            <person name="Mehta T."/>
            <person name="Meldrim J."/>
            <person name="Meneus L."/>
            <person name="Mihai O."/>
            <person name="Mihalev A."/>
            <person name="Mihova T."/>
            <person name="Mittelman R."/>
            <person name="Mlenga V."/>
            <person name="Montmayeur A."/>
            <person name="Mulrain L."/>
            <person name="Navidi A."/>
            <person name="Naylor J."/>
            <person name="Negash T."/>
            <person name="Nguyen T."/>
            <person name="Nguyen N."/>
            <person name="Nicol R."/>
            <person name="Norbu C."/>
            <person name="Norbu N."/>
            <person name="Novod N."/>
            <person name="O'Neill B."/>
            <person name="Osman S."/>
            <person name="Markiewicz E."/>
            <person name="Oyono O.L."/>
            <person name="Patti C."/>
            <person name="Phunkhang P."/>
            <person name="Pierre F."/>
            <person name="Priest M."/>
            <person name="Raghuraman S."/>
            <person name="Rege F."/>
            <person name="Reyes R."/>
            <person name="Rise C."/>
            <person name="Rogov P."/>
            <person name="Ross K."/>
            <person name="Ryan E."/>
            <person name="Settipalli S."/>
            <person name="Shea T."/>
            <person name="Sherpa N."/>
            <person name="Shi L."/>
            <person name="Shih D."/>
            <person name="Sparrow T."/>
            <person name="Spaulding J."/>
            <person name="Stalker J."/>
            <person name="Stange-Thomann N."/>
            <person name="Stavropoulos S."/>
            <person name="Stone C."/>
            <person name="Strader C."/>
            <person name="Tesfaye S."/>
            <person name="Thomson T."/>
            <person name="Thoulutsang Y."/>
            <person name="Thoulutsang D."/>
            <person name="Topham K."/>
            <person name="Topping I."/>
            <person name="Tsamla T."/>
            <person name="Vassiliev H."/>
            <person name="Vo A."/>
            <person name="Wangchuk T."/>
            <person name="Wangdi T."/>
            <person name="Weiand M."/>
            <person name="Wilkinson J."/>
            <person name="Wilson A."/>
            <person name="Yadav S."/>
            <person name="Young G."/>
            <person name="Yu Q."/>
            <person name="Zembek L."/>
            <person name="Zhong D."/>
            <person name="Zimmer A."/>
            <person name="Zwirko Z."/>
            <person name="Jaffe D.B."/>
            <person name="Alvarez P."/>
            <person name="Brockman W."/>
            <person name="Butler J."/>
            <person name="Chin C."/>
            <person name="Gnerre S."/>
            <person name="Grabherr M."/>
            <person name="Kleber M."/>
            <person name="Mauceli E."/>
            <person name="MacCallum I."/>
        </authorList>
    </citation>
    <scope>NUCLEOTIDE SEQUENCE [LARGE SCALE GENOMIC DNA]</scope>
    <source>
        <strain evidence="2">Tucson 14024-0371.13</strain>
    </source>
</reference>
<dbReference type="Proteomes" id="UP000007801">
    <property type="component" value="Unassembled WGS sequence"/>
</dbReference>
<accession>A0A0P9AHN6</accession>
<gene>
    <name evidence="1" type="primary">Dana\GF26959</name>
    <name evidence="1" type="ORF">GF26959</name>
</gene>
<protein>
    <submittedName>
        <fullName evidence="1">Uncharacterized protein</fullName>
    </submittedName>
</protein>
<proteinExistence type="predicted"/>